<gene>
    <name evidence="1" type="ORF">QDQ51_09745</name>
</gene>
<dbReference type="EMBL" id="JARVQW010000004">
    <property type="protein sequence ID" value="MDH2305688.1"/>
    <property type="molecule type" value="Genomic_DNA"/>
</dbReference>
<name>A0AB35LDA4_PRORE</name>
<organism evidence="1 2">
    <name type="scientific">Providencia rettgeri</name>
    <dbReference type="NCBI Taxonomy" id="587"/>
    <lineage>
        <taxon>Bacteria</taxon>
        <taxon>Pseudomonadati</taxon>
        <taxon>Pseudomonadota</taxon>
        <taxon>Gammaproteobacteria</taxon>
        <taxon>Enterobacterales</taxon>
        <taxon>Morganellaceae</taxon>
        <taxon>Providencia</taxon>
    </lineage>
</organism>
<accession>A0AB35LDA4</accession>
<evidence type="ECO:0000313" key="1">
    <source>
        <dbReference type="EMBL" id="MDH2305688.1"/>
    </source>
</evidence>
<reference evidence="1" key="2">
    <citation type="submission" date="2023-10" db="EMBL/GenBank/DDBJ databases">
        <title>Analysis of Resistance Genes of Carbapenem-resistant Providencia rettgeri.</title>
        <authorList>
            <person name="Liu M."/>
        </authorList>
    </citation>
    <scope>NUCLEOTIDE SEQUENCE</scope>
    <source>
        <strain evidence="1">QITACRE101</strain>
    </source>
</reference>
<sequence>MALNKIILGVFGAGRRGKSETLLLLIDILTNDKTYSEIDTRQSHYSENDKVAIFGKNGFRVGITTMGDYPEAVKNECMKLIENQCDFIVTATRTKGGTTKETNRVAKQYGYDAIWFEKNRAVNGWCKEWPATNENEKFKLNKKSYFNKINKLDALFLFEYIDSLMQG</sequence>
<dbReference type="RefSeq" id="WP_123381745.1">
    <property type="nucleotide sequence ID" value="NZ_JACTAI010000003.1"/>
</dbReference>
<proteinExistence type="predicted"/>
<evidence type="ECO:0000313" key="2">
    <source>
        <dbReference type="Proteomes" id="UP001162044"/>
    </source>
</evidence>
<dbReference type="AlphaFoldDB" id="A0AB35LDA4"/>
<comment type="caution">
    <text evidence="1">The sequence shown here is derived from an EMBL/GenBank/DDBJ whole genome shotgun (WGS) entry which is preliminary data.</text>
</comment>
<reference evidence="1" key="1">
    <citation type="submission" date="2023-04" db="EMBL/GenBank/DDBJ databases">
        <authorList>
            <person name="Li W."/>
        </authorList>
    </citation>
    <scope>NUCLEOTIDE SEQUENCE</scope>
    <source>
        <strain evidence="1">QITACRE101</strain>
    </source>
</reference>
<protein>
    <submittedName>
        <fullName evidence="1">Uncharacterized protein</fullName>
    </submittedName>
</protein>
<dbReference type="Proteomes" id="UP001162044">
    <property type="component" value="Unassembled WGS sequence"/>
</dbReference>